<organism evidence="2 3">
    <name type="scientific">Pirellulimonas nuda</name>
    <dbReference type="NCBI Taxonomy" id="2528009"/>
    <lineage>
        <taxon>Bacteria</taxon>
        <taxon>Pseudomonadati</taxon>
        <taxon>Planctomycetota</taxon>
        <taxon>Planctomycetia</taxon>
        <taxon>Pirellulales</taxon>
        <taxon>Lacipirellulaceae</taxon>
        <taxon>Pirellulimonas</taxon>
    </lineage>
</organism>
<reference evidence="2 3" key="1">
    <citation type="submission" date="2019-02" db="EMBL/GenBank/DDBJ databases">
        <title>Deep-cultivation of Planctomycetes and their phenomic and genomic characterization uncovers novel biology.</title>
        <authorList>
            <person name="Wiegand S."/>
            <person name="Jogler M."/>
            <person name="Boedeker C."/>
            <person name="Pinto D."/>
            <person name="Vollmers J."/>
            <person name="Rivas-Marin E."/>
            <person name="Kohn T."/>
            <person name="Peeters S.H."/>
            <person name="Heuer A."/>
            <person name="Rast P."/>
            <person name="Oberbeckmann S."/>
            <person name="Bunk B."/>
            <person name="Jeske O."/>
            <person name="Meyerdierks A."/>
            <person name="Storesund J.E."/>
            <person name="Kallscheuer N."/>
            <person name="Luecker S."/>
            <person name="Lage O.M."/>
            <person name="Pohl T."/>
            <person name="Merkel B.J."/>
            <person name="Hornburger P."/>
            <person name="Mueller R.-W."/>
            <person name="Bruemmer F."/>
            <person name="Labrenz M."/>
            <person name="Spormann A.M."/>
            <person name="Op den Camp H."/>
            <person name="Overmann J."/>
            <person name="Amann R."/>
            <person name="Jetten M.S.M."/>
            <person name="Mascher T."/>
            <person name="Medema M.H."/>
            <person name="Devos D.P."/>
            <person name="Kaster A.-K."/>
            <person name="Ovreas L."/>
            <person name="Rohde M."/>
            <person name="Galperin M.Y."/>
            <person name="Jogler C."/>
        </authorList>
    </citation>
    <scope>NUCLEOTIDE SEQUENCE [LARGE SCALE GENOMIC DNA]</scope>
    <source>
        <strain evidence="2 3">Pla175</strain>
    </source>
</reference>
<feature type="transmembrane region" description="Helical" evidence="1">
    <location>
        <begin position="12"/>
        <end position="37"/>
    </location>
</feature>
<keyword evidence="1" id="KW-0812">Transmembrane</keyword>
<sequence length="175" mass="18651">MSPHKQIKIRRGALSLLELITAAAITSSLMTASLVVVRSSYEAWRLHDAEAEAADQTYAVLRHIVRSLRQAQAVTAITGPTDDAGEMSLISVSGDRVAYILTGSGVVEYWLNNESTNTKLAHGLTGLTFQGLAADGVSTAQSPGDVQAVRILAAYNSGFGEAGRTVTCLAWMRSW</sequence>
<dbReference type="OrthoDB" id="290698at2"/>
<keyword evidence="3" id="KW-1185">Reference proteome</keyword>
<keyword evidence="1" id="KW-1133">Transmembrane helix</keyword>
<dbReference type="AlphaFoldDB" id="A0A518DEK6"/>
<evidence type="ECO:0000256" key="1">
    <source>
        <dbReference type="SAM" id="Phobius"/>
    </source>
</evidence>
<evidence type="ECO:0000313" key="3">
    <source>
        <dbReference type="Proteomes" id="UP000317429"/>
    </source>
</evidence>
<dbReference type="Proteomes" id="UP000317429">
    <property type="component" value="Chromosome"/>
</dbReference>
<dbReference type="RefSeq" id="WP_145287336.1">
    <property type="nucleotide sequence ID" value="NZ_CP036291.1"/>
</dbReference>
<protein>
    <recommendedName>
        <fullName evidence="4">Pseudopilin GspJ</fullName>
    </recommendedName>
</protein>
<evidence type="ECO:0000313" key="2">
    <source>
        <dbReference type="EMBL" id="QDU89914.1"/>
    </source>
</evidence>
<gene>
    <name evidence="2" type="ORF">Pla175_33110</name>
</gene>
<accession>A0A518DEK6</accession>
<dbReference type="KEGG" id="pnd:Pla175_33110"/>
<name>A0A518DEK6_9BACT</name>
<evidence type="ECO:0008006" key="4">
    <source>
        <dbReference type="Google" id="ProtNLM"/>
    </source>
</evidence>
<proteinExistence type="predicted"/>
<keyword evidence="1" id="KW-0472">Membrane</keyword>
<dbReference type="EMBL" id="CP036291">
    <property type="protein sequence ID" value="QDU89914.1"/>
    <property type="molecule type" value="Genomic_DNA"/>
</dbReference>